<name>A0ABS8P8J7_9PSEU</name>
<accession>A0ABS8P8J7</accession>
<dbReference type="Proteomes" id="UP001199469">
    <property type="component" value="Unassembled WGS sequence"/>
</dbReference>
<comment type="caution">
    <text evidence="1">The sequence shown here is derived from an EMBL/GenBank/DDBJ whole genome shotgun (WGS) entry which is preliminary data.</text>
</comment>
<gene>
    <name evidence="1" type="ORF">LQ327_14580</name>
</gene>
<dbReference type="EMBL" id="JAJNDB010000002">
    <property type="protein sequence ID" value="MCD2194596.1"/>
    <property type="molecule type" value="Genomic_DNA"/>
</dbReference>
<keyword evidence="2" id="KW-1185">Reference proteome</keyword>
<organism evidence="1 2">
    <name type="scientific">Actinomycetospora endophytica</name>
    <dbReference type="NCBI Taxonomy" id="2291215"/>
    <lineage>
        <taxon>Bacteria</taxon>
        <taxon>Bacillati</taxon>
        <taxon>Actinomycetota</taxon>
        <taxon>Actinomycetes</taxon>
        <taxon>Pseudonocardiales</taxon>
        <taxon>Pseudonocardiaceae</taxon>
        <taxon>Actinomycetospora</taxon>
    </lineage>
</organism>
<reference evidence="1 2" key="1">
    <citation type="submission" date="2021-11" db="EMBL/GenBank/DDBJ databases">
        <title>Draft genome sequence of Actinomycetospora sp. SF1 isolated from the rhizosphere soil.</title>
        <authorList>
            <person name="Duangmal K."/>
            <person name="Chantavorakit T."/>
        </authorList>
    </citation>
    <scope>NUCLEOTIDE SEQUENCE [LARGE SCALE GENOMIC DNA]</scope>
    <source>
        <strain evidence="1 2">TBRC 5722</strain>
    </source>
</reference>
<dbReference type="RefSeq" id="WP_230734702.1">
    <property type="nucleotide sequence ID" value="NZ_JAJNDB010000002.1"/>
</dbReference>
<evidence type="ECO:0000313" key="1">
    <source>
        <dbReference type="EMBL" id="MCD2194596.1"/>
    </source>
</evidence>
<proteinExistence type="predicted"/>
<evidence type="ECO:0000313" key="2">
    <source>
        <dbReference type="Proteomes" id="UP001199469"/>
    </source>
</evidence>
<sequence>MAKGDDEATPGIELGVVASEFATVKVTLEQGGSGARLRVEDLRADAVRYLDALELESLVWAPEDWWRRLLDPSLHRWRDAGRGPEIESLPPG</sequence>
<protein>
    <submittedName>
        <fullName evidence="1">Uncharacterized protein</fullName>
    </submittedName>
</protein>